<dbReference type="PROSITE" id="PS50893">
    <property type="entry name" value="ABC_TRANSPORTER_2"/>
    <property type="match status" value="1"/>
</dbReference>
<dbReference type="Pfam" id="PF00005">
    <property type="entry name" value="ABC_tran"/>
    <property type="match status" value="1"/>
</dbReference>
<dbReference type="PANTHER" id="PTHR43119">
    <property type="entry name" value="ABC TRANSPORT PROTEIN ATP-BINDING COMPONENT-RELATED"/>
    <property type="match status" value="1"/>
</dbReference>
<keyword evidence="4 6" id="KW-0067">ATP-binding</keyword>
<evidence type="ECO:0000313" key="6">
    <source>
        <dbReference type="EMBL" id="CAJ0872682.1"/>
    </source>
</evidence>
<name>A0ABM9KQZ2_9RALS</name>
<evidence type="ECO:0000313" key="7">
    <source>
        <dbReference type="Proteomes" id="UP001189792"/>
    </source>
</evidence>
<dbReference type="InterPro" id="IPR003439">
    <property type="entry name" value="ABC_transporter-like_ATP-bd"/>
</dbReference>
<evidence type="ECO:0000256" key="4">
    <source>
        <dbReference type="ARBA" id="ARBA00022840"/>
    </source>
</evidence>
<dbReference type="InterPro" id="IPR027417">
    <property type="entry name" value="P-loop_NTPase"/>
</dbReference>
<evidence type="ECO:0000256" key="3">
    <source>
        <dbReference type="ARBA" id="ARBA00022741"/>
    </source>
</evidence>
<dbReference type="Proteomes" id="UP001189792">
    <property type="component" value="Unassembled WGS sequence"/>
</dbReference>
<comment type="caution">
    <text evidence="6">The sequence shown here is derived from an EMBL/GenBank/DDBJ whole genome shotgun (WGS) entry which is preliminary data.</text>
</comment>
<keyword evidence="7" id="KW-1185">Reference proteome</keyword>
<reference evidence="6 7" key="1">
    <citation type="submission" date="2023-07" db="EMBL/GenBank/DDBJ databases">
        <authorList>
            <person name="Peeters C."/>
        </authorList>
    </citation>
    <scope>NUCLEOTIDE SEQUENCE [LARGE SCALE GENOMIC DNA]</scope>
    <source>
        <strain evidence="6 7">LMG 32965</strain>
    </source>
</reference>
<dbReference type="Gene3D" id="3.40.50.300">
    <property type="entry name" value="P-loop containing nucleotide triphosphate hydrolases"/>
    <property type="match status" value="1"/>
</dbReference>
<keyword evidence="2" id="KW-0997">Cell inner membrane</keyword>
<evidence type="ECO:0000259" key="5">
    <source>
        <dbReference type="PROSITE" id="PS50893"/>
    </source>
</evidence>
<keyword evidence="2" id="KW-0472">Membrane</keyword>
<feature type="domain" description="ABC transporter" evidence="5">
    <location>
        <begin position="20"/>
        <end position="241"/>
    </location>
</feature>
<dbReference type="InterPro" id="IPR003593">
    <property type="entry name" value="AAA+_ATPase"/>
</dbReference>
<dbReference type="EMBL" id="CAUDLI010000003">
    <property type="protein sequence ID" value="CAJ0872682.1"/>
    <property type="molecule type" value="Genomic_DNA"/>
</dbReference>
<evidence type="ECO:0000256" key="1">
    <source>
        <dbReference type="ARBA" id="ARBA00022475"/>
    </source>
</evidence>
<organism evidence="6 7">
    <name type="scientific">Ralstonia flatus</name>
    <dbReference type="NCBI Taxonomy" id="3058601"/>
    <lineage>
        <taxon>Bacteria</taxon>
        <taxon>Pseudomonadati</taxon>
        <taxon>Pseudomonadota</taxon>
        <taxon>Betaproteobacteria</taxon>
        <taxon>Burkholderiales</taxon>
        <taxon>Burkholderiaceae</taxon>
        <taxon>Ralstonia</taxon>
    </lineage>
</organism>
<gene>
    <name evidence="6" type="primary">btuD_3</name>
    <name evidence="6" type="ORF">R77564_01871</name>
</gene>
<accession>A0ABM9KQZ2</accession>
<dbReference type="PANTHER" id="PTHR43119:SF1">
    <property type="entry name" value="ABC TRANSPORTER DOMAIN-CONTAINING PROTEIN"/>
    <property type="match status" value="1"/>
</dbReference>
<dbReference type="SUPFAM" id="SSF52540">
    <property type="entry name" value="P-loop containing nucleoside triphosphate hydrolases"/>
    <property type="match status" value="1"/>
</dbReference>
<keyword evidence="1" id="KW-1003">Cell membrane</keyword>
<evidence type="ECO:0000256" key="2">
    <source>
        <dbReference type="ARBA" id="ARBA00022519"/>
    </source>
</evidence>
<sequence>MHKSGALMPYRSQHTRPDMLAATHLQRRDARSGVMLLQPATLAVGAGDRIALTGPSGAGKSVLLRALALLDPVDGGQVTWQGQAIRLNAVPAYRCHVAYVRQRPALLPGTVEDNLQMPYHLHARRHSPGFDRDAAIALLAGAERDAGFLDKNAADLSGGEAQIAALVRTLQTRPTVLLLDEPTAALDPASARAVESLLQHWFAQAPDRHAWIWVTHDPAQARRIGHQQWRMAAGHLDTEPAR</sequence>
<dbReference type="GO" id="GO:0005524">
    <property type="term" value="F:ATP binding"/>
    <property type="evidence" value="ECO:0007669"/>
    <property type="project" value="UniProtKB-KW"/>
</dbReference>
<keyword evidence="3" id="KW-0547">Nucleotide-binding</keyword>
<proteinExistence type="predicted"/>
<dbReference type="SMART" id="SM00382">
    <property type="entry name" value="AAA"/>
    <property type="match status" value="1"/>
</dbReference>
<protein>
    <submittedName>
        <fullName evidence="6">Vitamin B12 import ATP-binding protein BtuD</fullName>
    </submittedName>
</protein>